<keyword evidence="2" id="KW-0732">Signal</keyword>
<sequence length="350" mass="36501">MLFRNLALFALAASVSAVSSANEAGDVEQVGEVAQISDAVDSADSADAGETTIMLTITSTSSNYITATDAATASIDSPDSAMPTPDPESSASDASARPTGDTNIMPKPTGSVDDRLDFPPSPAPSAGFGLPPYANSTKPRKCRPSGTFPLPSDNSTSTLPAPQMPPYPNATLPDSGDTAPYPTATLPKIPGTTKTSKAPEETPDAPSESPAPKDGAGEGTWIGSCDESAAKGGVKMLPDSANCDVYWVCDHNKPRKMNCAPGTQFMVADHRCDFPRDGGCKAKGSSTEDVKPAAEEAKTEEAKPEDADTEADVKPEDATAEADAKPEDDAKTQIAERQLRRLARELQYKF</sequence>
<dbReference type="GO" id="GO:0008061">
    <property type="term" value="F:chitin binding"/>
    <property type="evidence" value="ECO:0007669"/>
    <property type="project" value="InterPro"/>
</dbReference>
<dbReference type="GO" id="GO:0005576">
    <property type="term" value="C:extracellular region"/>
    <property type="evidence" value="ECO:0007669"/>
    <property type="project" value="InterPro"/>
</dbReference>
<organism evidence="4 5">
    <name type="scientific">Pyronema omphalodes (strain CBS 100304)</name>
    <name type="common">Pyronema confluens</name>
    <dbReference type="NCBI Taxonomy" id="1076935"/>
    <lineage>
        <taxon>Eukaryota</taxon>
        <taxon>Fungi</taxon>
        <taxon>Dikarya</taxon>
        <taxon>Ascomycota</taxon>
        <taxon>Pezizomycotina</taxon>
        <taxon>Pezizomycetes</taxon>
        <taxon>Pezizales</taxon>
        <taxon>Pyronemataceae</taxon>
        <taxon>Pyronema</taxon>
    </lineage>
</organism>
<proteinExistence type="predicted"/>
<feature type="compositionally biased region" description="Basic and acidic residues" evidence="1">
    <location>
        <begin position="279"/>
        <end position="331"/>
    </location>
</feature>
<dbReference type="STRING" id="1076935.U4KUI4"/>
<feature type="domain" description="Chitin-binding type-2" evidence="3">
    <location>
        <begin position="222"/>
        <end position="282"/>
    </location>
</feature>
<evidence type="ECO:0000256" key="2">
    <source>
        <dbReference type="SAM" id="SignalP"/>
    </source>
</evidence>
<keyword evidence="5" id="KW-1185">Reference proteome</keyword>
<dbReference type="SMART" id="SM00494">
    <property type="entry name" value="ChtBD2"/>
    <property type="match status" value="1"/>
</dbReference>
<dbReference type="PROSITE" id="PS50940">
    <property type="entry name" value="CHIT_BIND_II"/>
    <property type="match status" value="1"/>
</dbReference>
<dbReference type="Pfam" id="PF01607">
    <property type="entry name" value="CBM_14"/>
    <property type="match status" value="1"/>
</dbReference>
<feature type="region of interest" description="Disordered" evidence="1">
    <location>
        <begin position="279"/>
        <end position="334"/>
    </location>
</feature>
<feature type="signal peptide" evidence="2">
    <location>
        <begin position="1"/>
        <end position="17"/>
    </location>
</feature>
<feature type="region of interest" description="Disordered" evidence="1">
    <location>
        <begin position="74"/>
        <end position="236"/>
    </location>
</feature>
<evidence type="ECO:0000259" key="3">
    <source>
        <dbReference type="PROSITE" id="PS50940"/>
    </source>
</evidence>
<dbReference type="Proteomes" id="UP000018144">
    <property type="component" value="Unassembled WGS sequence"/>
</dbReference>
<reference evidence="4 5" key="1">
    <citation type="journal article" date="2013" name="PLoS Genet.">
        <title>The genome and development-dependent transcriptomes of Pyronema confluens: a window into fungal evolution.</title>
        <authorList>
            <person name="Traeger S."/>
            <person name="Altegoer F."/>
            <person name="Freitag M."/>
            <person name="Gabaldon T."/>
            <person name="Kempken F."/>
            <person name="Kumar A."/>
            <person name="Marcet-Houben M."/>
            <person name="Poggeler S."/>
            <person name="Stajich J.E."/>
            <person name="Nowrousian M."/>
        </authorList>
    </citation>
    <scope>NUCLEOTIDE SEQUENCE [LARGE SCALE GENOMIC DNA]</scope>
    <source>
        <strain evidence="5">CBS 100304</strain>
        <tissue evidence="4">Vegetative mycelium</tissue>
    </source>
</reference>
<evidence type="ECO:0000313" key="5">
    <source>
        <dbReference type="Proteomes" id="UP000018144"/>
    </source>
</evidence>
<dbReference type="Gene3D" id="2.170.140.10">
    <property type="entry name" value="Chitin binding domain"/>
    <property type="match status" value="1"/>
</dbReference>
<evidence type="ECO:0000313" key="4">
    <source>
        <dbReference type="EMBL" id="CCX04968.1"/>
    </source>
</evidence>
<dbReference type="SUPFAM" id="SSF57625">
    <property type="entry name" value="Invertebrate chitin-binding proteins"/>
    <property type="match status" value="1"/>
</dbReference>
<evidence type="ECO:0000256" key="1">
    <source>
        <dbReference type="SAM" id="MobiDB-lite"/>
    </source>
</evidence>
<feature type="chain" id="PRO_5004650848" description="Chitin-binding type-2 domain-containing protein" evidence="2">
    <location>
        <begin position="18"/>
        <end position="350"/>
    </location>
</feature>
<accession>U4KUI4</accession>
<dbReference type="EMBL" id="HF935221">
    <property type="protein sequence ID" value="CCX04968.1"/>
    <property type="molecule type" value="Genomic_DNA"/>
</dbReference>
<protein>
    <recommendedName>
        <fullName evidence="3">Chitin-binding type-2 domain-containing protein</fullName>
    </recommendedName>
</protein>
<gene>
    <name evidence="4" type="ORF">PCON_04108</name>
</gene>
<dbReference type="InterPro" id="IPR036508">
    <property type="entry name" value="Chitin-bd_dom_sf"/>
</dbReference>
<dbReference type="AlphaFoldDB" id="U4KUI4"/>
<dbReference type="InterPro" id="IPR002557">
    <property type="entry name" value="Chitin-bd_dom"/>
</dbReference>
<dbReference type="OrthoDB" id="6020543at2759"/>
<name>U4KUI4_PYROM</name>